<reference evidence="2" key="2">
    <citation type="submission" date="2021-04" db="EMBL/GenBank/DDBJ databases">
        <title>Isolation and genomic analysis of the ibuprofen-degrading bacterium Sphingomonas strain MPO218.</title>
        <authorList>
            <person name="Aulestia M."/>
            <person name="Flores A."/>
            <person name="Mangas E.L."/>
            <person name="Perez-Pulido A.J."/>
            <person name="Santero E."/>
            <person name="Camacho E.M."/>
        </authorList>
    </citation>
    <scope>NUCLEOTIDE SEQUENCE</scope>
    <source>
        <strain evidence="2">MPO218</strain>
    </source>
</reference>
<dbReference type="RefSeq" id="WP_208633882.1">
    <property type="nucleotide sequence ID" value="NZ_CP059319.1"/>
</dbReference>
<dbReference type="EMBL" id="CP059319">
    <property type="protein sequence ID" value="QTH23575.1"/>
    <property type="molecule type" value="Genomic_DNA"/>
</dbReference>
<feature type="region of interest" description="Disordered" evidence="1">
    <location>
        <begin position="374"/>
        <end position="396"/>
    </location>
</feature>
<reference evidence="2" key="1">
    <citation type="submission" date="2020-07" db="EMBL/GenBank/DDBJ databases">
        <authorList>
            <person name="Camacho E."/>
        </authorList>
    </citation>
    <scope>NUCLEOTIDE SEQUENCE</scope>
    <source>
        <strain evidence="2">MPO218</strain>
    </source>
</reference>
<name>A0A975D8A5_9SPHN</name>
<evidence type="ECO:0000256" key="1">
    <source>
        <dbReference type="SAM" id="MobiDB-lite"/>
    </source>
</evidence>
<dbReference type="Proteomes" id="UP000664914">
    <property type="component" value="Chromosome"/>
</dbReference>
<evidence type="ECO:0000313" key="2">
    <source>
        <dbReference type="EMBL" id="QTH23575.1"/>
    </source>
</evidence>
<gene>
    <name evidence="2" type="ORF">HRJ34_08775</name>
</gene>
<proteinExistence type="predicted"/>
<evidence type="ECO:0000313" key="3">
    <source>
        <dbReference type="Proteomes" id="UP000664914"/>
    </source>
</evidence>
<sequence length="396" mass="43972">MANYSLKYRTGRVEGLIPTRRALRVTKRLLLRGPDHDDPYPGWSPDQADIEAFCRSDETGFIRSRKAIRRAQRHLQHALAAGALQAAFLDGGDKCDIPTWAWSNDQSVSYAWSESRLPLDMLLPDPWPRWSAEPCYLKREPFARWLRSDLLNLPPPIDQPIEGMEKPPASVKHRPLPDRPYVDLAEALSWLAFGISLNAYGLWEALVAGNLLDSTAVAEAKLADAVESFADAVAAEKVRCIGKHVQNIVCGDDVLTEPIPPIRAIDYRQFDVPTNSLRYGRGLTTKVSPTKIEILDRSARRDMYRDVLVNRSDLIARFPKLAAKAERKSAPVLKRLPDAKLTQWLATLGTAADRLSQTALLAAARAAYPRNSISRDAVRKATAGRKSGPKPSAPTS</sequence>
<dbReference type="AlphaFoldDB" id="A0A975D8A5"/>
<organism evidence="2 3">
    <name type="scientific">Rhizorhabdus wittichii</name>
    <dbReference type="NCBI Taxonomy" id="160791"/>
    <lineage>
        <taxon>Bacteria</taxon>
        <taxon>Pseudomonadati</taxon>
        <taxon>Pseudomonadota</taxon>
        <taxon>Alphaproteobacteria</taxon>
        <taxon>Sphingomonadales</taxon>
        <taxon>Sphingomonadaceae</taxon>
        <taxon>Rhizorhabdus</taxon>
    </lineage>
</organism>
<accession>A0A975D8A5</accession>
<protein>
    <submittedName>
        <fullName evidence="2">Uncharacterized protein</fullName>
    </submittedName>
</protein>